<dbReference type="Proteomes" id="UP001652700">
    <property type="component" value="Unplaced"/>
</dbReference>
<dbReference type="InterPro" id="IPR013122">
    <property type="entry name" value="PKD1_2_channel"/>
</dbReference>
<evidence type="ECO:0000256" key="5">
    <source>
        <dbReference type="ARBA" id="ARBA00022989"/>
    </source>
</evidence>
<evidence type="ECO:0000256" key="3">
    <source>
        <dbReference type="ARBA" id="ARBA00022692"/>
    </source>
</evidence>
<evidence type="ECO:0000256" key="2">
    <source>
        <dbReference type="ARBA" id="ARBA00007200"/>
    </source>
</evidence>
<comment type="subcellular location">
    <subcellularLocation>
        <location evidence="1">Membrane</location>
        <topology evidence="1">Multi-pass membrane protein</topology>
    </subcellularLocation>
</comment>
<dbReference type="PANTHER" id="PTHR10877">
    <property type="entry name" value="POLYCYSTIN FAMILY MEMBER"/>
    <property type="match status" value="1"/>
</dbReference>
<feature type="transmembrane region" description="Helical" evidence="9">
    <location>
        <begin position="1709"/>
        <end position="1733"/>
    </location>
</feature>
<dbReference type="InterPro" id="IPR001024">
    <property type="entry name" value="PLAT/LH2_dom"/>
</dbReference>
<dbReference type="InterPro" id="IPR002859">
    <property type="entry name" value="PKD/REJ-like"/>
</dbReference>
<dbReference type="InterPro" id="IPR003915">
    <property type="entry name" value="PKD_2"/>
</dbReference>
<dbReference type="Pfam" id="PF08016">
    <property type="entry name" value="PKD_channel"/>
    <property type="match status" value="1"/>
</dbReference>
<accession>A0ABM5JSK1</accession>
<feature type="transmembrane region" description="Helical" evidence="9">
    <location>
        <begin position="1666"/>
        <end position="1689"/>
    </location>
</feature>
<evidence type="ECO:0000256" key="9">
    <source>
        <dbReference type="SAM" id="Phobius"/>
    </source>
</evidence>
<comment type="similarity">
    <text evidence="2">Belongs to the polycystin family.</text>
</comment>
<dbReference type="Pfam" id="PF01477">
    <property type="entry name" value="PLAT"/>
    <property type="match status" value="1"/>
</dbReference>
<keyword evidence="6 9" id="KW-0472">Membrane</keyword>
<feature type="domain" description="PLAT" evidence="10">
    <location>
        <begin position="1001"/>
        <end position="1120"/>
    </location>
</feature>
<sequence length="2035" mass="237138">MNRISFITLNSFWISFIVILLSGFECKSRLEKRDSKCGSTVEFVDCSEQEDSFLVFSQHNQNRIKVKYTVGKECTIVNTAYHWSLTFSNQEHFIFENLKEDFFIIEPYSLNHTFNPYHLLLLVVEDYKDDHEHGELMATCLFEIKKDIPIPIIKGGLELTWEKGKDIILDGSESIDTESPENSPGELSYKWSCTVNNEALSNFCKQALREDPLITIPAQYVVEGVEYSVKLQVKSSTSDWEETSQKISVFTGAVTIEIACQQNCLPKVLVTNREHAVILTVECKNNCDPKLATKYTWTVDKDDFLYNNLRYGREGSVFFIEKESLNVATDYVISVEMKTDLDELKGKSAVKINVHKPPTLPKCSISPETGKSLKTRFMVSCTYPKGAYSFEIYSYANEKVVLLDRSVRLANIDIILLPAGSQVEVKIIDAYGFSGIFMLSPTVEDSMTKVDDPEKMDFEIGQRYFRENDKTSLFSLLRSHQWVFLLQKINVFADELVVIDVKNMKTLVTEMRIKCLKILDQVPLDTRGRIKQVTRIVVKVADLLRTTVYKMDPEISIRSTNICLRAATKTYQDLLEKRYIQSYVDEISDHTFIYTICGEIGLAKSDKKLKPPPLPELPTTPFPFLTFPVVVENYPDYVDDQEASKYKKQFVESNDNSFKICRTTTQILVLPLSPYEDASHSNLGRGKMDAVAAKRFGQDLPKYPIDSNYIQIIPSNKFLGQENEPIQVQVCTIKLNPLSALSNFTIYTRVAFIEFWQPGKEHIAYYQIAFRNFTIPDSDFIIHNDTTERLTWRALDKDETQFNKLKIYRIEVSKNTNFFVEFVDANDTLEVLVTKFYKPSLREFKSNAELVRIGDSPIYVKETMGFDNWYYLAVASHGDKEVDFKFKVYYLACYNWYPSDRKWTAECWAEPSTNVSYLVCNCFNVSLVAGTMMNNNVRREYTLYMDHKLEAQACYIIFVCVLFIWILYCTFLTIFSVSPKYDKMGLKRIYLLSDTPSFYQFGYILIIKTAAKINAGTTSNIIVKLYGSLADSKEHVLNYPDPEKKILQKGHEDWIFLATEHYLGQILKIELWFDSIGYRPSWFCEEIEIIDIQEDQSWWFPIHFKFEIKDVEQHIYSGVPTEPEHMTRRRLFFKELSASFSSPHSWNIFEKEDTLSRVKRLTILLSIFLTTFMMVLLFYLVPSFKPKDSLDYYEYKLYPEVFGYAALGSIISFLIHCPLVILFRFLDKHNLYVTHSEKTAENMPFYNVACWCALGFFICVTTTINIIFGIRVPHVTSLLWLTSTITSLIVYCLLLERIGRIIINLTKSRSTRIKNILNKKDEILEYIETQRIMIYSKYGRLSLRPYFNKVYQVLDNDWVKELKYLATRRQDVLVILEDLLMIGIYVVLLYIIIAKDKDPMTINSNKEVFDIIQGVHTRTGVTHIHNIKDIENYIRNTLLQSLQSRQWYGMYIYEDPGMTIDNTNKYIGIVRLRQKRVDPRGCKVVSQMNVFRNNCIPEFSMKSDYRDFSENWKNNSESDVFARMDSVWKYLQPKKTGSSYYVGDFARYSGGGYVATLGRTLRNSIINTDYLSRNKWIDKFTKGLFIEFLLYSANSNLFNSVQILYEISSTGYIQHKFMVRTARLLLSKKDTGVWLRILFFFFIIAVIVFFVKLIHRFKSKKKKAIGDIWLLTDVVIIILTAVCFVLYILRSQAVKSFLLKIELTRHNRFIQYFHLFNSEVALTSLAAFLVFLATFRVWKLLRFLIIIKIVEKTLAISAFHLFCLFILHFHLLVVFTLAAYMLFANQTSDFKDPFTSFVNLFLASFGLFRFNTSIFTSGLHYMYYILLMVFNLVFVNLYIVLVNIYYGQAQMIYSNYQEYNVFDYIKEQWTYLKLLKHIKVKRVRRKRDPEKNIEERKFVSPKADEHRYAKGVTVEEIKMVQMKLIALCCLRNMHPNEGLSESDILLLKRTTAALLLKNEDMEKPDFFFVNYTEDSNTLVDDLKFQRMESILNNLFGEKSTVYETVINNNDILLNRILNSLNDVSRALDSIIIDTT</sequence>
<feature type="transmembrane region" description="Helical" evidence="9">
    <location>
        <begin position="1274"/>
        <end position="1294"/>
    </location>
</feature>
<feature type="transmembrane region" description="Helical" evidence="9">
    <location>
        <begin position="1823"/>
        <end position="1846"/>
    </location>
</feature>
<feature type="transmembrane region" description="Helical" evidence="9">
    <location>
        <begin position="1161"/>
        <end position="1181"/>
    </location>
</feature>
<proteinExistence type="inferred from homology"/>
<dbReference type="SUPFAM" id="SSF49723">
    <property type="entry name" value="Lipase/lipooxygenase domain (PLAT/LH2 domain)"/>
    <property type="match status" value="1"/>
</dbReference>
<evidence type="ECO:0000256" key="1">
    <source>
        <dbReference type="ARBA" id="ARBA00004141"/>
    </source>
</evidence>
<feature type="transmembrane region" description="Helical" evidence="9">
    <location>
        <begin position="1201"/>
        <end position="1223"/>
    </location>
</feature>
<keyword evidence="4" id="KW-0732">Signal</keyword>
<dbReference type="GeneID" id="114328113"/>
<dbReference type="PANTHER" id="PTHR10877:SF183">
    <property type="entry name" value="AT14535P-RELATED"/>
    <property type="match status" value="1"/>
</dbReference>
<feature type="transmembrane region" description="Helical" evidence="9">
    <location>
        <begin position="1794"/>
        <end position="1811"/>
    </location>
</feature>
<evidence type="ECO:0000256" key="8">
    <source>
        <dbReference type="PROSITE-ProRule" id="PRU00152"/>
    </source>
</evidence>
<dbReference type="EnsemblMetazoa" id="XM_050644966.1">
    <property type="protein sequence ID" value="XP_050500923.1"/>
    <property type="gene ID" value="LOC114328113"/>
</dbReference>
<dbReference type="InterPro" id="IPR051223">
    <property type="entry name" value="Polycystin"/>
</dbReference>
<reference evidence="11" key="1">
    <citation type="submission" date="2025-05" db="UniProtKB">
        <authorList>
            <consortium name="EnsemblMetazoa"/>
        </authorList>
    </citation>
    <scope>IDENTIFICATION</scope>
</reference>
<feature type="transmembrane region" description="Helical" evidence="9">
    <location>
        <begin position="1244"/>
        <end position="1268"/>
    </location>
</feature>
<evidence type="ECO:0000256" key="4">
    <source>
        <dbReference type="ARBA" id="ARBA00022729"/>
    </source>
</evidence>
<feature type="transmembrane region" description="Helical" evidence="9">
    <location>
        <begin position="1633"/>
        <end position="1654"/>
    </location>
</feature>
<dbReference type="Pfam" id="PF02010">
    <property type="entry name" value="REJ"/>
    <property type="match status" value="1"/>
</dbReference>
<keyword evidence="12" id="KW-1185">Reference proteome</keyword>
<feature type="transmembrane region" description="Helical" evidence="9">
    <location>
        <begin position="7"/>
        <end position="24"/>
    </location>
</feature>
<protein>
    <recommendedName>
        <fullName evidence="10">PLAT domain-containing protein</fullName>
    </recommendedName>
</protein>
<evidence type="ECO:0000259" key="10">
    <source>
        <dbReference type="PROSITE" id="PS50095"/>
    </source>
</evidence>
<dbReference type="PROSITE" id="PS50095">
    <property type="entry name" value="PLAT"/>
    <property type="match status" value="1"/>
</dbReference>
<evidence type="ECO:0000256" key="7">
    <source>
        <dbReference type="ARBA" id="ARBA00023180"/>
    </source>
</evidence>
<feature type="transmembrane region" description="Helical" evidence="9">
    <location>
        <begin position="1754"/>
        <end position="1782"/>
    </location>
</feature>
<dbReference type="RefSeq" id="XP_050500923.1">
    <property type="nucleotide sequence ID" value="XM_050644966.1"/>
</dbReference>
<dbReference type="Pfam" id="PF20519">
    <property type="entry name" value="Polycystin_dom"/>
    <property type="match status" value="1"/>
</dbReference>
<evidence type="ECO:0000313" key="11">
    <source>
        <dbReference type="EnsemblMetazoa" id="XP_050500923.1"/>
    </source>
</evidence>
<evidence type="ECO:0000256" key="6">
    <source>
        <dbReference type="ARBA" id="ARBA00023136"/>
    </source>
</evidence>
<feature type="transmembrane region" description="Helical" evidence="9">
    <location>
        <begin position="1372"/>
        <end position="1393"/>
    </location>
</feature>
<name>A0ABM5JSK1_DIAVI</name>
<dbReference type="InterPro" id="IPR036392">
    <property type="entry name" value="PLAT/LH2_dom_sf"/>
</dbReference>
<keyword evidence="5 9" id="KW-1133">Transmembrane helix</keyword>
<dbReference type="InterPro" id="IPR046791">
    <property type="entry name" value="Polycystin_dom"/>
</dbReference>
<comment type="caution">
    <text evidence="8">Lacks conserved residue(s) required for the propagation of feature annotation.</text>
</comment>
<feature type="transmembrane region" description="Helical" evidence="9">
    <location>
        <begin position="955"/>
        <end position="978"/>
    </location>
</feature>
<evidence type="ECO:0000313" key="12">
    <source>
        <dbReference type="Proteomes" id="UP001652700"/>
    </source>
</evidence>
<keyword evidence="3 9" id="KW-0812">Transmembrane</keyword>
<dbReference type="Gene3D" id="2.60.60.20">
    <property type="entry name" value="PLAT/LH2 domain"/>
    <property type="match status" value="1"/>
</dbReference>
<dbReference type="PRINTS" id="PR01433">
    <property type="entry name" value="POLYCYSTIN2"/>
</dbReference>
<keyword evidence="7" id="KW-0325">Glycoprotein</keyword>
<organism evidence="11 12">
    <name type="scientific">Diabrotica virgifera virgifera</name>
    <name type="common">western corn rootworm</name>
    <dbReference type="NCBI Taxonomy" id="50390"/>
    <lineage>
        <taxon>Eukaryota</taxon>
        <taxon>Metazoa</taxon>
        <taxon>Ecdysozoa</taxon>
        <taxon>Arthropoda</taxon>
        <taxon>Hexapoda</taxon>
        <taxon>Insecta</taxon>
        <taxon>Pterygota</taxon>
        <taxon>Neoptera</taxon>
        <taxon>Endopterygota</taxon>
        <taxon>Coleoptera</taxon>
        <taxon>Polyphaga</taxon>
        <taxon>Cucujiformia</taxon>
        <taxon>Chrysomeloidea</taxon>
        <taxon>Chrysomelidae</taxon>
        <taxon>Galerucinae</taxon>
        <taxon>Diabroticina</taxon>
        <taxon>Diabroticites</taxon>
        <taxon>Diabrotica</taxon>
    </lineage>
</organism>